<keyword evidence="6 11" id="KW-0406">Ion transport</keyword>
<keyword evidence="8 11" id="KW-0066">ATP synthesis</keyword>
<evidence type="ECO:0000256" key="9">
    <source>
        <dbReference type="ARBA" id="ARBA00025198"/>
    </source>
</evidence>
<dbReference type="SUPFAM" id="SSF81573">
    <property type="entry name" value="F1F0 ATP synthase subunit B, membrane domain"/>
    <property type="match status" value="1"/>
</dbReference>
<keyword evidence="5 11" id="KW-1133">Transmembrane helix</keyword>
<dbReference type="GO" id="GO:0012505">
    <property type="term" value="C:endomembrane system"/>
    <property type="evidence" value="ECO:0007669"/>
    <property type="project" value="UniProtKB-SubCell"/>
</dbReference>
<evidence type="ECO:0000256" key="10">
    <source>
        <dbReference type="ARBA" id="ARBA00037847"/>
    </source>
</evidence>
<comment type="caution">
    <text evidence="14">The sequence shown here is derived from an EMBL/GenBank/DDBJ whole genome shotgun (WGS) entry which is preliminary data.</text>
</comment>
<keyword evidence="13" id="KW-0175">Coiled coil</keyword>
<dbReference type="GO" id="GO:0046933">
    <property type="term" value="F:proton-transporting ATP synthase activity, rotational mechanism"/>
    <property type="evidence" value="ECO:0007669"/>
    <property type="project" value="UniProtKB-UniRule"/>
</dbReference>
<dbReference type="RefSeq" id="WP_166275675.1">
    <property type="nucleotide sequence ID" value="NZ_JTHE03000088.1"/>
</dbReference>
<proteinExistence type="inferred from homology"/>
<dbReference type="InterPro" id="IPR028987">
    <property type="entry name" value="ATP_synth_B-like_membr_sf"/>
</dbReference>
<evidence type="ECO:0000313" key="14">
    <source>
        <dbReference type="EMBL" id="MCM1984077.1"/>
    </source>
</evidence>
<protein>
    <recommendedName>
        <fullName evidence="11">ATP synthase subunit b</fullName>
    </recommendedName>
    <alternativeName>
        <fullName evidence="11">ATP synthase F(0) sector subunit b</fullName>
    </alternativeName>
    <alternativeName>
        <fullName evidence="11">ATPase subunit I</fullName>
    </alternativeName>
    <alternativeName>
        <fullName evidence="11">F-type ATPase subunit b</fullName>
        <shortName evidence="11">F-ATPase subunit b</shortName>
    </alternativeName>
</protein>
<dbReference type="EMBL" id="JTHE03000088">
    <property type="protein sequence ID" value="MCM1984077.1"/>
    <property type="molecule type" value="Genomic_DNA"/>
</dbReference>
<dbReference type="PANTHER" id="PTHR34264:SF3">
    <property type="entry name" value="ATP SYNTHASE SUBUNIT B, CHLOROPLASTIC"/>
    <property type="match status" value="1"/>
</dbReference>
<dbReference type="AlphaFoldDB" id="A0ABD4T5T6"/>
<feature type="coiled-coil region" evidence="13">
    <location>
        <begin position="44"/>
        <end position="163"/>
    </location>
</feature>
<name>A0ABD4T5T6_9CYAN</name>
<keyword evidence="1 11" id="KW-0813">Transport</keyword>
<dbReference type="CDD" id="cd06503">
    <property type="entry name" value="ATP-synt_Fo_b"/>
    <property type="match status" value="1"/>
</dbReference>
<dbReference type="HAMAP" id="MF_01398">
    <property type="entry name" value="ATP_synth_b_bprime"/>
    <property type="match status" value="1"/>
</dbReference>
<keyword evidence="4 11" id="KW-0375">Hydrogen ion transport</keyword>
<dbReference type="Pfam" id="PF00430">
    <property type="entry name" value="ATP-synt_B"/>
    <property type="match status" value="1"/>
</dbReference>
<evidence type="ECO:0000256" key="7">
    <source>
        <dbReference type="ARBA" id="ARBA00023136"/>
    </source>
</evidence>
<evidence type="ECO:0000256" key="13">
    <source>
        <dbReference type="SAM" id="Coils"/>
    </source>
</evidence>
<keyword evidence="15" id="KW-1185">Reference proteome</keyword>
<sequence>MFYWLATESEAAGFGLNLDIFETNLINLSVVIGVLVYFVGGVLKKILAERRTAIEAEIVAAEKRQADAQAMLAAEEQKLAQSKVEAERILASAKASAEASKAEILAAAEREIERLKQSATQDTTTSQERAIAELRRQTAKMALEKVEATLDQRLSNNQAAQEALFERSVALLGGN</sequence>
<evidence type="ECO:0000256" key="2">
    <source>
        <dbReference type="ARBA" id="ARBA00022547"/>
    </source>
</evidence>
<evidence type="ECO:0000256" key="3">
    <source>
        <dbReference type="ARBA" id="ARBA00022692"/>
    </source>
</evidence>
<feature type="transmembrane region" description="Helical" evidence="11">
    <location>
        <begin position="25"/>
        <end position="43"/>
    </location>
</feature>
<comment type="similarity">
    <text evidence="11 12">Belongs to the ATPase B chain family.</text>
</comment>
<evidence type="ECO:0000256" key="6">
    <source>
        <dbReference type="ARBA" id="ARBA00023065"/>
    </source>
</evidence>
<dbReference type="NCBIfam" id="NF005606">
    <property type="entry name" value="PRK07352.1"/>
    <property type="match status" value="1"/>
</dbReference>
<organism evidence="14 15">
    <name type="scientific">Lyngbya confervoides BDU141951</name>
    <dbReference type="NCBI Taxonomy" id="1574623"/>
    <lineage>
        <taxon>Bacteria</taxon>
        <taxon>Bacillati</taxon>
        <taxon>Cyanobacteriota</taxon>
        <taxon>Cyanophyceae</taxon>
        <taxon>Oscillatoriophycideae</taxon>
        <taxon>Oscillatoriales</taxon>
        <taxon>Microcoleaceae</taxon>
        <taxon>Lyngbya</taxon>
    </lineage>
</organism>
<comment type="function">
    <text evidence="9 11">F(1)F(0) ATP synthase produces ATP from ADP in the presence of a proton or sodium gradient. F-type ATPases consist of two structural domains, F(1) containing the extramembraneous catalytic core and F(0) containing the membrane proton channel, linked together by a central stalk and a peripheral stalk. During catalysis, ATP synthesis in the catalytic domain of F(1) is coupled via a rotary mechanism of the central stalk subunits to proton translocation.</text>
</comment>
<dbReference type="GO" id="GO:0045259">
    <property type="term" value="C:proton-transporting ATP synthase complex"/>
    <property type="evidence" value="ECO:0007669"/>
    <property type="project" value="UniProtKB-KW"/>
</dbReference>
<dbReference type="InterPro" id="IPR002146">
    <property type="entry name" value="ATP_synth_b/b'su_bac/chlpt"/>
</dbReference>
<comment type="function">
    <text evidence="11">Component of the F(0) channel, it forms part of the peripheral stalk, linking F(1) to F(0).</text>
</comment>
<evidence type="ECO:0000256" key="1">
    <source>
        <dbReference type="ARBA" id="ARBA00022448"/>
    </source>
</evidence>
<gene>
    <name evidence="11" type="primary">atpF</name>
    <name evidence="14" type="ORF">QQ91_0014735</name>
</gene>
<accession>A0ABD4T5T6</accession>
<evidence type="ECO:0000256" key="4">
    <source>
        <dbReference type="ARBA" id="ARBA00022781"/>
    </source>
</evidence>
<evidence type="ECO:0000256" key="12">
    <source>
        <dbReference type="RuleBase" id="RU003848"/>
    </source>
</evidence>
<reference evidence="14 15" key="1">
    <citation type="journal article" date="2015" name="Genome Announc.">
        <title>Draft Genome Sequence of Filamentous Marine Cyanobacterium Lyngbya confervoides Strain BDU141951.</title>
        <authorList>
            <person name="Chandrababunaidu M.M."/>
            <person name="Sen D."/>
            <person name="Tripathy S."/>
        </authorList>
    </citation>
    <scope>NUCLEOTIDE SEQUENCE [LARGE SCALE GENOMIC DNA]</scope>
    <source>
        <strain evidence="14 15">BDU141951</strain>
    </source>
</reference>
<comment type="subunit">
    <text evidence="11">F-type ATPases have 2 components, F(1) - the catalytic core - and F(0) - the membrane proton channel. F(1) has five subunits: alpha(3), beta(3), gamma(1), delta(1), epsilon(1). F(0) has four main subunits: a(1), b(1), b'(1) and c(10-14). The alpha and beta chains form an alternating ring which encloses part of the gamma chain. F(1) is attached to F(0) by a central stalk formed by the gamma and epsilon chains, while a peripheral stalk is formed by the delta, b and b' chains.</text>
</comment>
<comment type="subcellular location">
    <subcellularLocation>
        <location evidence="11">Cellular thylakoid membrane</location>
        <topology evidence="11">Single-pass membrane protein</topology>
    </subcellularLocation>
    <subcellularLocation>
        <location evidence="10">Endomembrane system</location>
        <topology evidence="10">Single-pass membrane protein</topology>
    </subcellularLocation>
</comment>
<evidence type="ECO:0000313" key="15">
    <source>
        <dbReference type="Proteomes" id="UP000031561"/>
    </source>
</evidence>
<dbReference type="PANTHER" id="PTHR34264">
    <property type="entry name" value="ATP SYNTHASE SUBUNIT B, CHLOROPLASTIC"/>
    <property type="match status" value="1"/>
</dbReference>
<evidence type="ECO:0000256" key="11">
    <source>
        <dbReference type="HAMAP-Rule" id="MF_01398"/>
    </source>
</evidence>
<evidence type="ECO:0000256" key="8">
    <source>
        <dbReference type="ARBA" id="ARBA00023310"/>
    </source>
</evidence>
<evidence type="ECO:0000256" key="5">
    <source>
        <dbReference type="ARBA" id="ARBA00022989"/>
    </source>
</evidence>
<keyword evidence="11" id="KW-0793">Thylakoid</keyword>
<dbReference type="Proteomes" id="UP000031561">
    <property type="component" value="Unassembled WGS sequence"/>
</dbReference>
<keyword evidence="3 11" id="KW-0812">Transmembrane</keyword>
<keyword evidence="7 11" id="KW-0472">Membrane</keyword>
<dbReference type="GO" id="GO:0031676">
    <property type="term" value="C:plasma membrane-derived thylakoid membrane"/>
    <property type="evidence" value="ECO:0007669"/>
    <property type="project" value="UniProtKB-SubCell"/>
</dbReference>
<keyword evidence="2 11" id="KW-0138">CF(0)</keyword>